<accession>A0A1I8H1N2</accession>
<keyword evidence="6" id="KW-1133">Transmembrane helix</keyword>
<dbReference type="PANTHER" id="PTHR12223">
    <property type="entry name" value="VESICULAR MANNOSE-BINDING LECTIN"/>
    <property type="match status" value="1"/>
</dbReference>
<dbReference type="Pfam" id="PF03388">
    <property type="entry name" value="Lectin_leg-like"/>
    <property type="match status" value="1"/>
</dbReference>
<keyword evidence="7" id="KW-0333">Golgi apparatus</keyword>
<proteinExistence type="predicted"/>
<evidence type="ECO:0000256" key="7">
    <source>
        <dbReference type="ARBA" id="ARBA00023034"/>
    </source>
</evidence>
<dbReference type="PROSITE" id="PS51328">
    <property type="entry name" value="L_LECTIN_LIKE"/>
    <property type="match status" value="1"/>
</dbReference>
<keyword evidence="3" id="KW-0479">Metal-binding</keyword>
<evidence type="ECO:0000256" key="2">
    <source>
        <dbReference type="ARBA" id="ARBA00022692"/>
    </source>
</evidence>
<evidence type="ECO:0000256" key="3">
    <source>
        <dbReference type="ARBA" id="ARBA00022723"/>
    </source>
</evidence>
<dbReference type="InterPro" id="IPR051136">
    <property type="entry name" value="Intracellular_Lectin-GPT"/>
</dbReference>
<dbReference type="GO" id="GO:0005789">
    <property type="term" value="C:endoplasmic reticulum membrane"/>
    <property type="evidence" value="ECO:0007669"/>
    <property type="project" value="TreeGrafter"/>
</dbReference>
<reference evidence="13" key="1">
    <citation type="submission" date="2016-11" db="UniProtKB">
        <authorList>
            <consortium name="WormBaseParasite"/>
        </authorList>
    </citation>
    <scope>IDENTIFICATION</scope>
</reference>
<keyword evidence="12" id="KW-1185">Reference proteome</keyword>
<dbReference type="GO" id="GO:0000139">
    <property type="term" value="C:Golgi membrane"/>
    <property type="evidence" value="ECO:0007669"/>
    <property type="project" value="UniProtKB-SubCell"/>
</dbReference>
<evidence type="ECO:0000256" key="6">
    <source>
        <dbReference type="ARBA" id="ARBA00022989"/>
    </source>
</evidence>
<keyword evidence="2" id="KW-0812">Transmembrane</keyword>
<evidence type="ECO:0000256" key="4">
    <source>
        <dbReference type="ARBA" id="ARBA00022729"/>
    </source>
</evidence>
<keyword evidence="8" id="KW-0472">Membrane</keyword>
<organism evidence="12 13">
    <name type="scientific">Macrostomum lignano</name>
    <dbReference type="NCBI Taxonomy" id="282301"/>
    <lineage>
        <taxon>Eukaryota</taxon>
        <taxon>Metazoa</taxon>
        <taxon>Spiralia</taxon>
        <taxon>Lophotrochozoa</taxon>
        <taxon>Platyhelminthes</taxon>
        <taxon>Rhabditophora</taxon>
        <taxon>Macrostomorpha</taxon>
        <taxon>Macrostomida</taxon>
        <taxon>Macrostomidae</taxon>
        <taxon>Macrostomum</taxon>
    </lineage>
</organism>
<dbReference type="AlphaFoldDB" id="A0A1I8H1N2"/>
<dbReference type="OrthoDB" id="270293at2759"/>
<dbReference type="GO" id="GO:0005793">
    <property type="term" value="C:endoplasmic reticulum-Golgi intermediate compartment"/>
    <property type="evidence" value="ECO:0007669"/>
    <property type="project" value="TreeGrafter"/>
</dbReference>
<keyword evidence="4" id="KW-0732">Signal</keyword>
<evidence type="ECO:0000256" key="11">
    <source>
        <dbReference type="ARBA" id="ARBA00046288"/>
    </source>
</evidence>
<sequence length="356" mass="40269">MKMSVFVGLGLFSDLFYKQPLFSRPIFLTVFIGLLAISSAVAEFLEDGEAASMEGAKSFFLKKEYSLSKPYHGSWDFGGTTLITSEYVRLTSDTASQSGSVWCTTPVTMRNWEAHLHFRVHGSASNLFGDGFAFWYVDPSNRFAGPVFGNQDQFRGLGVFFDTYSNHNGPHSHDHPYISAMVSNGSHSYDHDRDGTHSQLAGCTAKFRNRDHDTLAAISYVDNVLTVSTDIDNKGMWQRCLRVTNVRLPTHFIFGASAMTGDLSDNHDLLSIKIYEVDYPKRSSDIRDLTTDYRNIEPSAEASEPEREHVDQPVPSRWTGFRIFLLILFSLIAIAAVIVGLYFYYTKQEENRKRFY</sequence>
<dbReference type="PANTHER" id="PTHR12223:SF45">
    <property type="entry name" value="RE50040P"/>
    <property type="match status" value="1"/>
</dbReference>
<keyword evidence="9" id="KW-1015">Disulfide bond</keyword>
<dbReference type="GO" id="GO:0006888">
    <property type="term" value="P:endoplasmic reticulum to Golgi vesicle-mediated transport"/>
    <property type="evidence" value="ECO:0007669"/>
    <property type="project" value="TreeGrafter"/>
</dbReference>
<dbReference type="GO" id="GO:0030134">
    <property type="term" value="C:COPII-coated ER to Golgi transport vesicle"/>
    <property type="evidence" value="ECO:0007669"/>
    <property type="project" value="TreeGrafter"/>
</dbReference>
<comment type="subcellular location">
    <subcellularLocation>
        <location evidence="11">Endomembrane system</location>
        <topology evidence="11">Single-pass type I membrane protein</topology>
    </subcellularLocation>
    <subcellularLocation>
        <location evidence="1">Golgi apparatus membrane</location>
        <topology evidence="1">Single-pass membrane protein</topology>
    </subcellularLocation>
</comment>
<keyword evidence="10" id="KW-0325">Glycoprotein</keyword>
<evidence type="ECO:0000256" key="1">
    <source>
        <dbReference type="ARBA" id="ARBA00004194"/>
    </source>
</evidence>
<evidence type="ECO:0000256" key="10">
    <source>
        <dbReference type="ARBA" id="ARBA00023180"/>
    </source>
</evidence>
<dbReference type="SUPFAM" id="SSF49899">
    <property type="entry name" value="Concanavalin A-like lectins/glucanases"/>
    <property type="match status" value="1"/>
</dbReference>
<keyword evidence="5" id="KW-0430">Lectin</keyword>
<dbReference type="Gene3D" id="2.60.120.200">
    <property type="match status" value="1"/>
</dbReference>
<evidence type="ECO:0000313" key="13">
    <source>
        <dbReference type="WBParaSite" id="maker-uti_cns_0003920-snap-gene-0.9-mRNA-1"/>
    </source>
</evidence>
<evidence type="ECO:0000256" key="5">
    <source>
        <dbReference type="ARBA" id="ARBA00022734"/>
    </source>
</evidence>
<dbReference type="GO" id="GO:0046872">
    <property type="term" value="F:metal ion binding"/>
    <property type="evidence" value="ECO:0007669"/>
    <property type="project" value="UniProtKB-KW"/>
</dbReference>
<dbReference type="InterPro" id="IPR005052">
    <property type="entry name" value="Lectin_leg"/>
</dbReference>
<dbReference type="InterPro" id="IPR013320">
    <property type="entry name" value="ConA-like_dom_sf"/>
</dbReference>
<dbReference type="GO" id="GO:0005537">
    <property type="term" value="F:D-mannose binding"/>
    <property type="evidence" value="ECO:0007669"/>
    <property type="project" value="TreeGrafter"/>
</dbReference>
<evidence type="ECO:0000256" key="9">
    <source>
        <dbReference type="ARBA" id="ARBA00023157"/>
    </source>
</evidence>
<dbReference type="STRING" id="282301.A0A1I8H1N2"/>
<dbReference type="Proteomes" id="UP000095280">
    <property type="component" value="Unplaced"/>
</dbReference>
<dbReference type="FunFam" id="2.60.120.200:FF:000017">
    <property type="entry name" value="Vesicular integral-membrane protein VIP36"/>
    <property type="match status" value="1"/>
</dbReference>
<dbReference type="WBParaSite" id="maker-uti_cns_0003920-snap-gene-0.9-mRNA-1">
    <property type="protein sequence ID" value="maker-uti_cns_0003920-snap-gene-0.9-mRNA-1"/>
    <property type="gene ID" value="maker-uti_cns_0003920-snap-gene-0.9"/>
</dbReference>
<name>A0A1I8H1N2_9PLAT</name>
<protein>
    <submittedName>
        <fullName evidence="13">L-type lectin-like domain-containing protein</fullName>
    </submittedName>
</protein>
<evidence type="ECO:0000256" key="8">
    <source>
        <dbReference type="ARBA" id="ARBA00023136"/>
    </source>
</evidence>
<evidence type="ECO:0000313" key="12">
    <source>
        <dbReference type="Proteomes" id="UP000095280"/>
    </source>
</evidence>